<feature type="region of interest" description="Disordered" evidence="1">
    <location>
        <begin position="269"/>
        <end position="389"/>
    </location>
</feature>
<sequence>MMANEEFTRHYAWPAPVASNDEGRGTARIPIQAQSIVAGEDGRDTSVPTALSRPPIEDMPHGVQETSASGGRLGAARLRDPVIPPGISEARTDLSAILRKKSGSFRTGMQYLRELERENLDKQDREASALPDLSARGIKRPREIEYPGNASGLTIKRQVGLGIEINTISASSPVNRAAHSSNWQGAPEQGVYNVQPSADRAQKSAQESSTFPDGTPVSALYSGPLAEWFERDTGSETTRNSGNTISSPLRGLEEFGDSADSRYLGREAQSLSVTVTTPNSNAEASSHSAHTETLDDVSSDHSSEQGRGPLGAAILGSHHDLSPRAQKLSQTNRDSPELTDAELAKVDAVFESLSKGPPAGECAAPDFRERGPGGAFQKEGVSDRANGVPTNWEVPFGRGGGHSPQALRSSGVELDDFPDFTEAELAKIDALVESHSNRSLSVRNIVPDLRGAGADNVFRKEGVVERAEKMPIDSVSLTRLNGERSRSLKTSQASLEDFPDLTDADLAHIEESERIARTAVEKGKQKISTEADTRFDLGNSSAPRVSPRSVTPLVPNANQPITSWFYEAQKTCDKLVENTYVKPAVDSSRARNDVENTAARLGDPAPALGHDNLGRTHAFTPVRDVMSRPSADRQLASHAAEHSAIDDIWKRDDRDRRTHPYRGLDSRSREGYGR</sequence>
<dbReference type="Proteomes" id="UP000028701">
    <property type="component" value="Unassembled WGS sequence"/>
</dbReference>
<evidence type="ECO:0000313" key="2">
    <source>
        <dbReference type="EMBL" id="GAK72204.1"/>
    </source>
</evidence>
<feature type="compositionally biased region" description="Polar residues" evidence="1">
    <location>
        <begin position="269"/>
        <end position="278"/>
    </location>
</feature>
<organism evidence="2 3">
    <name type="scientific">Agrobacterium rubi TR3 = NBRC 13261</name>
    <dbReference type="NCBI Taxonomy" id="1368415"/>
    <lineage>
        <taxon>Bacteria</taxon>
        <taxon>Pseudomonadati</taxon>
        <taxon>Pseudomonadota</taxon>
        <taxon>Alphaproteobacteria</taxon>
        <taxon>Hyphomicrobiales</taxon>
        <taxon>Rhizobiaceae</taxon>
        <taxon>Rhizobium/Agrobacterium group</taxon>
        <taxon>Agrobacterium</taxon>
    </lineage>
</organism>
<feature type="region of interest" description="Disordered" evidence="1">
    <location>
        <begin position="1"/>
        <end position="71"/>
    </location>
</feature>
<feature type="compositionally biased region" description="Low complexity" evidence="1">
    <location>
        <begin position="279"/>
        <end position="288"/>
    </location>
</feature>
<feature type="compositionally biased region" description="Basic and acidic residues" evidence="1">
    <location>
        <begin position="639"/>
        <end position="674"/>
    </location>
</feature>
<feature type="region of interest" description="Disordered" evidence="1">
    <location>
        <begin position="231"/>
        <end position="253"/>
    </location>
</feature>
<gene>
    <name evidence="2" type="primary">virD3</name>
    <name evidence="2" type="ORF">RRU01S_24_00794</name>
</gene>
<dbReference type="EMBL" id="BBJU01000024">
    <property type="protein sequence ID" value="GAK72204.1"/>
    <property type="molecule type" value="Genomic_DNA"/>
</dbReference>
<feature type="compositionally biased region" description="Polar residues" evidence="1">
    <location>
        <begin position="203"/>
        <end position="212"/>
    </location>
</feature>
<feature type="compositionally biased region" description="Basic and acidic residues" evidence="1">
    <location>
        <begin position="289"/>
        <end position="304"/>
    </location>
</feature>
<evidence type="ECO:0000256" key="1">
    <source>
        <dbReference type="SAM" id="MobiDB-lite"/>
    </source>
</evidence>
<feature type="region of interest" description="Disordered" evidence="1">
    <location>
        <begin position="196"/>
        <end position="217"/>
    </location>
</feature>
<dbReference type="AlphaFoldDB" id="A0A081CZV8"/>
<accession>A0A081CZV8</accession>
<comment type="caution">
    <text evidence="2">The sequence shown here is derived from an EMBL/GenBank/DDBJ whole genome shotgun (WGS) entry which is preliminary data.</text>
</comment>
<evidence type="ECO:0000313" key="3">
    <source>
        <dbReference type="Proteomes" id="UP000028701"/>
    </source>
</evidence>
<reference evidence="2 3" key="1">
    <citation type="submission" date="2014-08" db="EMBL/GenBank/DDBJ databases">
        <title>Whole genome shotgun sequence of Rhizobium rubi NBRC 13261.</title>
        <authorList>
            <person name="Katano-Makiyama Y."/>
            <person name="Hosoyama A."/>
            <person name="Hashimoto M."/>
            <person name="Hosoyama Y."/>
            <person name="Noguchi M."/>
            <person name="Tsuchikane K."/>
            <person name="Uohara A."/>
            <person name="Ohji S."/>
            <person name="Ichikawa N."/>
            <person name="Kimura A."/>
            <person name="Yamazoe A."/>
            <person name="Fujita N."/>
        </authorList>
    </citation>
    <scope>NUCLEOTIDE SEQUENCE [LARGE SCALE GENOMIC DNA]</scope>
    <source>
        <strain evidence="2 3">NBRC 13261</strain>
    </source>
</reference>
<protein>
    <submittedName>
        <fullName evidence="2">Type IV secretory pathway VirD3 component</fullName>
    </submittedName>
</protein>
<feature type="compositionally biased region" description="Polar residues" evidence="1">
    <location>
        <begin position="235"/>
        <end position="247"/>
    </location>
</feature>
<proteinExistence type="predicted"/>
<dbReference type="eggNOG" id="COG0630">
    <property type="taxonomic scope" value="Bacteria"/>
</dbReference>
<name>A0A081CZV8_9HYPH</name>
<feature type="region of interest" description="Disordered" evidence="1">
    <location>
        <begin position="626"/>
        <end position="674"/>
    </location>
</feature>